<dbReference type="RefSeq" id="WP_155610329.1">
    <property type="nucleotide sequence ID" value="NZ_WNZW01000002.1"/>
</dbReference>
<dbReference type="EMBL" id="WNZW01000002">
    <property type="protein sequence ID" value="MUG44933.1"/>
    <property type="molecule type" value="Genomic_DNA"/>
</dbReference>
<dbReference type="OrthoDB" id="2645712at2"/>
<protein>
    <submittedName>
        <fullName evidence="2">Uncharacterized protein</fullName>
    </submittedName>
</protein>
<evidence type="ECO:0000313" key="2">
    <source>
        <dbReference type="EMBL" id="MUG44933.1"/>
    </source>
</evidence>
<proteinExistence type="predicted"/>
<sequence>METGQLFTWEALGTMAGASLLVYFVVQYTKGLIDEIAPKLPTDLLAVVVAWIVLIMAQLAVDSSAVVDWRVYALALANAFLVAAAAGQMQNKALNPPGEKKGAGEQ</sequence>
<feature type="transmembrane region" description="Helical" evidence="1">
    <location>
        <begin position="6"/>
        <end position="28"/>
    </location>
</feature>
<keyword evidence="1" id="KW-0812">Transmembrane</keyword>
<dbReference type="Proteomes" id="UP000447876">
    <property type="component" value="Unassembled WGS sequence"/>
</dbReference>
<evidence type="ECO:0000256" key="1">
    <source>
        <dbReference type="SAM" id="Phobius"/>
    </source>
</evidence>
<dbReference type="AlphaFoldDB" id="A0A7X2Z0T2"/>
<evidence type="ECO:0000313" key="3">
    <source>
        <dbReference type="Proteomes" id="UP000447876"/>
    </source>
</evidence>
<feature type="transmembrane region" description="Helical" evidence="1">
    <location>
        <begin position="67"/>
        <end position="86"/>
    </location>
</feature>
<keyword evidence="1" id="KW-0472">Membrane</keyword>
<keyword evidence="1" id="KW-1133">Transmembrane helix</keyword>
<accession>A0A7X2Z0T2</accession>
<feature type="transmembrane region" description="Helical" evidence="1">
    <location>
        <begin position="40"/>
        <end position="61"/>
    </location>
</feature>
<organism evidence="2 3">
    <name type="scientific">Paenibacillus woosongensis</name>
    <dbReference type="NCBI Taxonomy" id="307580"/>
    <lineage>
        <taxon>Bacteria</taxon>
        <taxon>Bacillati</taxon>
        <taxon>Bacillota</taxon>
        <taxon>Bacilli</taxon>
        <taxon>Bacillales</taxon>
        <taxon>Paenibacillaceae</taxon>
        <taxon>Paenibacillus</taxon>
    </lineage>
</organism>
<comment type="caution">
    <text evidence="2">The sequence shown here is derived from an EMBL/GenBank/DDBJ whole genome shotgun (WGS) entry which is preliminary data.</text>
</comment>
<reference evidence="2 3" key="1">
    <citation type="submission" date="2019-11" db="EMBL/GenBank/DDBJ databases">
        <title>Draft genome sequences of five Paenibacillus species of dairy origin.</title>
        <authorList>
            <person name="Olajide A.M."/>
            <person name="Chen S."/>
            <person name="Lapointe G."/>
        </authorList>
    </citation>
    <scope>NUCLEOTIDE SEQUENCE [LARGE SCALE GENOMIC DNA]</scope>
    <source>
        <strain evidence="2 3">12CR55</strain>
    </source>
</reference>
<gene>
    <name evidence="2" type="ORF">GNP95_07965</name>
</gene>
<name>A0A7X2Z0T2_9BACL</name>